<reference evidence="2 3" key="1">
    <citation type="submission" date="2018-10" db="EMBL/GenBank/DDBJ databases">
        <title>Genomic Encyclopedia of Archaeal and Bacterial Type Strains, Phase II (KMG-II): from individual species to whole genera.</title>
        <authorList>
            <person name="Goeker M."/>
        </authorList>
    </citation>
    <scope>NUCLEOTIDE SEQUENCE [LARGE SCALE GENOMIC DNA]</scope>
    <source>
        <strain evidence="2 3">DSM 45657</strain>
    </source>
</reference>
<evidence type="ECO:0000313" key="2">
    <source>
        <dbReference type="EMBL" id="RLK54924.1"/>
    </source>
</evidence>
<organism evidence="2 3">
    <name type="scientific">Actinokineospora cianjurensis</name>
    <dbReference type="NCBI Taxonomy" id="585224"/>
    <lineage>
        <taxon>Bacteria</taxon>
        <taxon>Bacillati</taxon>
        <taxon>Actinomycetota</taxon>
        <taxon>Actinomycetes</taxon>
        <taxon>Pseudonocardiales</taxon>
        <taxon>Pseudonocardiaceae</taxon>
        <taxon>Actinokineospora</taxon>
    </lineage>
</organism>
<evidence type="ECO:0000313" key="3">
    <source>
        <dbReference type="Proteomes" id="UP000282454"/>
    </source>
</evidence>
<dbReference type="SUPFAM" id="SSF51735">
    <property type="entry name" value="NAD(P)-binding Rossmann-fold domains"/>
    <property type="match status" value="1"/>
</dbReference>
<dbReference type="Gene3D" id="3.90.25.10">
    <property type="entry name" value="UDP-galactose 4-epimerase, domain 1"/>
    <property type="match status" value="1"/>
</dbReference>
<proteinExistence type="predicted"/>
<dbReference type="InterPro" id="IPR051604">
    <property type="entry name" value="Ergot_Alk_Oxidoreductase"/>
</dbReference>
<evidence type="ECO:0000259" key="1">
    <source>
        <dbReference type="Pfam" id="PF05368"/>
    </source>
</evidence>
<dbReference type="PANTHER" id="PTHR43162">
    <property type="match status" value="1"/>
</dbReference>
<comment type="caution">
    <text evidence="2">The sequence shown here is derived from an EMBL/GenBank/DDBJ whole genome shotgun (WGS) entry which is preliminary data.</text>
</comment>
<dbReference type="PANTHER" id="PTHR43162:SF1">
    <property type="entry name" value="PRESTALK A DIFFERENTIATION PROTEIN A"/>
    <property type="match status" value="1"/>
</dbReference>
<dbReference type="Gene3D" id="3.40.50.720">
    <property type="entry name" value="NAD(P)-binding Rossmann-like Domain"/>
    <property type="match status" value="1"/>
</dbReference>
<feature type="domain" description="NmrA-like" evidence="1">
    <location>
        <begin position="103"/>
        <end position="217"/>
    </location>
</feature>
<keyword evidence="3" id="KW-1185">Reference proteome</keyword>
<dbReference type="Pfam" id="PF05368">
    <property type="entry name" value="NmrA"/>
    <property type="match status" value="1"/>
</dbReference>
<sequence>MSTLVIGSTGKTGLRVLRGLRDRGVTATGVARGTTPRFDWAEPDTWRPALVGARTVYLTYAPDLAAKSAPAAIERFVELATAEGVERLVLLSGRGEHNAGVCEEIVRASTLDTTIVRASWFAQNFSEGALAPSVLEGVFALPAGDVPEPLIDIDDIADVVVAALTEDGHAGKVYEVTGPRLLTFTEVAAQISAASGQQVQYLPVTLEQFHAAVVDAAGPEYAEIITALCAEVFDGRNASVTHGVREALGREPRDFTQFCAAAFGDRP</sequence>
<dbReference type="EMBL" id="RCDD01000005">
    <property type="protein sequence ID" value="RLK54924.1"/>
    <property type="molecule type" value="Genomic_DNA"/>
</dbReference>
<dbReference type="Proteomes" id="UP000282454">
    <property type="component" value="Unassembled WGS sequence"/>
</dbReference>
<dbReference type="RefSeq" id="WP_121393577.1">
    <property type="nucleotide sequence ID" value="NZ_RCDD01000005.1"/>
</dbReference>
<accession>A0A421AYQ9</accession>
<name>A0A421AYQ9_9PSEU</name>
<protein>
    <submittedName>
        <fullName evidence="2">Uncharacterized protein YbjT (DUF2867 family)</fullName>
    </submittedName>
</protein>
<dbReference type="AlphaFoldDB" id="A0A421AYQ9"/>
<dbReference type="InterPro" id="IPR008030">
    <property type="entry name" value="NmrA-like"/>
</dbReference>
<gene>
    <name evidence="2" type="ORF">CLV68_5315</name>
</gene>
<dbReference type="InterPro" id="IPR036291">
    <property type="entry name" value="NAD(P)-bd_dom_sf"/>
</dbReference>
<dbReference type="OrthoDB" id="3250520at2"/>